<organism evidence="1 2">
    <name type="scientific">Ruminiclostridium herbifermentans</name>
    <dbReference type="NCBI Taxonomy" id="2488810"/>
    <lineage>
        <taxon>Bacteria</taxon>
        <taxon>Bacillati</taxon>
        <taxon>Bacillota</taxon>
        <taxon>Clostridia</taxon>
        <taxon>Eubacteriales</taxon>
        <taxon>Oscillospiraceae</taxon>
        <taxon>Ruminiclostridium</taxon>
    </lineage>
</organism>
<dbReference type="OrthoDB" id="9877520at2"/>
<dbReference type="EMBL" id="CP061336">
    <property type="protein sequence ID" value="QNU67115.1"/>
    <property type="molecule type" value="Genomic_DNA"/>
</dbReference>
<evidence type="ECO:0000313" key="1">
    <source>
        <dbReference type="EMBL" id="QNU67115.1"/>
    </source>
</evidence>
<dbReference type="KEGG" id="rher:EHE19_000725"/>
<gene>
    <name evidence="1" type="ORF">EHE19_000725</name>
</gene>
<proteinExistence type="predicted"/>
<dbReference type="Proteomes" id="UP000306409">
    <property type="component" value="Chromosome"/>
</dbReference>
<reference evidence="1 2" key="1">
    <citation type="submission" date="2020-09" db="EMBL/GenBank/DDBJ databases">
        <title>Characterization and genome sequencing of Ruminiclostridium sp. nov. MA18.</title>
        <authorList>
            <person name="Rettenmaier R."/>
            <person name="Kowollik M.-L."/>
            <person name="Liebl W."/>
            <person name="Zverlov V."/>
        </authorList>
    </citation>
    <scope>NUCLEOTIDE SEQUENCE [LARGE SCALE GENOMIC DNA]</scope>
    <source>
        <strain evidence="1 2">MA18</strain>
    </source>
</reference>
<dbReference type="AlphaFoldDB" id="A0A4U7JGL4"/>
<name>A0A4U7JGL4_9FIRM</name>
<evidence type="ECO:0000313" key="2">
    <source>
        <dbReference type="Proteomes" id="UP000306409"/>
    </source>
</evidence>
<accession>A0A4U7JGL4</accession>
<dbReference type="RefSeq" id="WP_137697181.1">
    <property type="nucleotide sequence ID" value="NZ_CP061336.1"/>
</dbReference>
<sequence length="96" mass="11505">METINKIENFMADIYFKMPSELNNEYIDICEQISSFFEKNFLNYEEIIQQGRDIIQFLFDVMKTGDYIKMADALNYDIKPIIEDALLFIEREKLNN</sequence>
<protein>
    <submittedName>
        <fullName evidence="1">Uncharacterized protein</fullName>
    </submittedName>
</protein>
<keyword evidence="2" id="KW-1185">Reference proteome</keyword>